<protein>
    <submittedName>
        <fullName evidence="1">Uncharacterized protein</fullName>
    </submittedName>
</protein>
<accession>A0A1E7ZE47</accession>
<reference evidence="1 2" key="1">
    <citation type="submission" date="2016-08" db="EMBL/GenBank/DDBJ databases">
        <authorList>
            <person name="Seilhamer J.J."/>
        </authorList>
    </citation>
    <scope>NUCLEOTIDE SEQUENCE [LARGE SCALE GENOMIC DNA]</scope>
    <source>
        <strain evidence="1 2">KCTC 42603</strain>
    </source>
</reference>
<evidence type="ECO:0000313" key="1">
    <source>
        <dbReference type="EMBL" id="OFC71798.1"/>
    </source>
</evidence>
<sequence length="177" mass="20014">MNQENSLHYGLTSFQQAFQLAVNVCDLLGHGANRTAVHLLLETAAAETQLGTFADPTPNGAGSGLTQGDPIAVKDVRQRTRGNDAELVRQAFEFDVYSLQPEDLREDPLKALVFTRLFYKLRPEPIPVSAWERARYWKTFYNTVAGSGTQEHYIHSARRWLYGPASPLKMSIHRWPR</sequence>
<dbReference type="STRING" id="1656094.BFC18_06490"/>
<evidence type="ECO:0000313" key="2">
    <source>
        <dbReference type="Proteomes" id="UP000175691"/>
    </source>
</evidence>
<name>A0A1E7ZE47_9ALTE</name>
<dbReference type="Proteomes" id="UP000175691">
    <property type="component" value="Unassembled WGS sequence"/>
</dbReference>
<comment type="caution">
    <text evidence="1">The sequence shown here is derived from an EMBL/GenBank/DDBJ whole genome shotgun (WGS) entry which is preliminary data.</text>
</comment>
<dbReference type="OrthoDB" id="7355818at2"/>
<proteinExistence type="predicted"/>
<gene>
    <name evidence="1" type="ORF">BFC18_06490</name>
</gene>
<organism evidence="1 2">
    <name type="scientific">Alteromonas confluentis</name>
    <dbReference type="NCBI Taxonomy" id="1656094"/>
    <lineage>
        <taxon>Bacteria</taxon>
        <taxon>Pseudomonadati</taxon>
        <taxon>Pseudomonadota</taxon>
        <taxon>Gammaproteobacteria</taxon>
        <taxon>Alteromonadales</taxon>
        <taxon>Alteromonadaceae</taxon>
        <taxon>Alteromonas/Salinimonas group</taxon>
        <taxon>Alteromonas</taxon>
    </lineage>
</organism>
<keyword evidence="2" id="KW-1185">Reference proteome</keyword>
<dbReference type="AlphaFoldDB" id="A0A1E7ZE47"/>
<dbReference type="RefSeq" id="WP_070124138.1">
    <property type="nucleotide sequence ID" value="NZ_MDHN01000010.1"/>
</dbReference>
<dbReference type="EMBL" id="MDHN01000010">
    <property type="protein sequence ID" value="OFC71798.1"/>
    <property type="molecule type" value="Genomic_DNA"/>
</dbReference>